<evidence type="ECO:0000256" key="2">
    <source>
        <dbReference type="SAM" id="SignalP"/>
    </source>
</evidence>
<keyword evidence="4" id="KW-1185">Reference proteome</keyword>
<sequence length="113" mass="11910">MMKTKLLILISAGMFATAGAYAQTTPPAQNPPETTGETPMVAPPAAPSPQAPVEGENSFTESQTKERIEAAGYADVQALNLGSDGIWQAKAKKDGADVKVRMDYQGNITSELQ</sequence>
<dbReference type="RefSeq" id="WP_374788410.1">
    <property type="nucleotide sequence ID" value="NZ_JBHEEG010000008.1"/>
</dbReference>
<accession>A0A366E0Z3</accession>
<feature type="chain" id="PRO_5016662784" evidence="2">
    <location>
        <begin position="23"/>
        <end position="113"/>
    </location>
</feature>
<evidence type="ECO:0000313" key="3">
    <source>
        <dbReference type="EMBL" id="RBO95449.1"/>
    </source>
</evidence>
<name>A0A366E0Z3_9HYPH</name>
<dbReference type="AlphaFoldDB" id="A0A366E0Z3"/>
<evidence type="ECO:0000256" key="1">
    <source>
        <dbReference type="SAM" id="MobiDB-lite"/>
    </source>
</evidence>
<evidence type="ECO:0000313" key="4">
    <source>
        <dbReference type="Proteomes" id="UP000252893"/>
    </source>
</evidence>
<dbReference type="EMBL" id="QNRH01000003">
    <property type="protein sequence ID" value="RBO95449.1"/>
    <property type="molecule type" value="Genomic_DNA"/>
</dbReference>
<feature type="compositionally biased region" description="Pro residues" evidence="1">
    <location>
        <begin position="41"/>
        <end position="50"/>
    </location>
</feature>
<feature type="region of interest" description="Disordered" evidence="1">
    <location>
        <begin position="22"/>
        <end position="66"/>
    </location>
</feature>
<comment type="caution">
    <text evidence="3">The sequence shown here is derived from an EMBL/GenBank/DDBJ whole genome shotgun (WGS) entry which is preliminary data.</text>
</comment>
<dbReference type="Proteomes" id="UP000252893">
    <property type="component" value="Unassembled WGS sequence"/>
</dbReference>
<protein>
    <submittedName>
        <fullName evidence="3">YpeB-like protein with putative protease inhibitory function</fullName>
    </submittedName>
</protein>
<feature type="signal peptide" evidence="2">
    <location>
        <begin position="1"/>
        <end position="22"/>
    </location>
</feature>
<organism evidence="3 4">
    <name type="scientific">Pseudochrobactrum asaccharolyticum</name>
    <dbReference type="NCBI Taxonomy" id="354351"/>
    <lineage>
        <taxon>Bacteria</taxon>
        <taxon>Pseudomonadati</taxon>
        <taxon>Pseudomonadota</taxon>
        <taxon>Alphaproteobacteria</taxon>
        <taxon>Hyphomicrobiales</taxon>
        <taxon>Brucellaceae</taxon>
        <taxon>Pseudochrobactrum</taxon>
    </lineage>
</organism>
<reference evidence="3 4" key="1">
    <citation type="submission" date="2018-06" db="EMBL/GenBank/DDBJ databases">
        <title>Genomic Encyclopedia of Type Strains, Phase IV (KMG-IV): sequencing the most valuable type-strain genomes for metagenomic binning, comparative biology and taxonomic classification.</title>
        <authorList>
            <person name="Goeker M."/>
        </authorList>
    </citation>
    <scope>NUCLEOTIDE SEQUENCE [LARGE SCALE GENOMIC DNA]</scope>
    <source>
        <strain evidence="3 4">DSM 25619</strain>
    </source>
</reference>
<gene>
    <name evidence="3" type="ORF">DFR47_10312</name>
</gene>
<keyword evidence="2" id="KW-0732">Signal</keyword>
<proteinExistence type="predicted"/>
<feature type="compositionally biased region" description="Polar residues" evidence="1">
    <location>
        <begin position="22"/>
        <end position="37"/>
    </location>
</feature>